<dbReference type="PROSITE" id="PS01155">
    <property type="entry name" value="ENDONUCLEASE_III_2"/>
    <property type="match status" value="1"/>
</dbReference>
<evidence type="ECO:0000256" key="1">
    <source>
        <dbReference type="ARBA" id="ARBA00000843"/>
    </source>
</evidence>
<evidence type="ECO:0000256" key="13">
    <source>
        <dbReference type="ARBA" id="ARBA00023295"/>
    </source>
</evidence>
<evidence type="ECO:0000256" key="11">
    <source>
        <dbReference type="ARBA" id="ARBA00023014"/>
    </source>
</evidence>
<dbReference type="GO" id="GO:0046872">
    <property type="term" value="F:metal ion binding"/>
    <property type="evidence" value="ECO:0007669"/>
    <property type="project" value="UniProtKB-UniRule"/>
</dbReference>
<dbReference type="PANTHER" id="PTHR42944:SF1">
    <property type="entry name" value="ADENINE DNA GLYCOSYLASE"/>
    <property type="match status" value="1"/>
</dbReference>
<protein>
    <recommendedName>
        <fullName evidence="5 14">Adenine DNA glycosylase</fullName>
        <ecNumber evidence="4 14">3.2.2.31</ecNumber>
    </recommendedName>
</protein>
<dbReference type="RefSeq" id="WP_135794847.1">
    <property type="nucleotide sequence ID" value="NZ_CP032096.1"/>
</dbReference>
<dbReference type="Gene3D" id="1.10.1670.10">
    <property type="entry name" value="Helix-hairpin-Helix base-excision DNA repair enzymes (C-terminal)"/>
    <property type="match status" value="1"/>
</dbReference>
<evidence type="ECO:0000256" key="2">
    <source>
        <dbReference type="ARBA" id="ARBA00002933"/>
    </source>
</evidence>
<dbReference type="GO" id="GO:0006284">
    <property type="term" value="P:base-excision repair"/>
    <property type="evidence" value="ECO:0007669"/>
    <property type="project" value="UniProtKB-UniRule"/>
</dbReference>
<evidence type="ECO:0000313" key="16">
    <source>
        <dbReference type="EMBL" id="QBZ82086.1"/>
    </source>
</evidence>
<keyword evidence="9 16" id="KW-0378">Hydrolase</keyword>
<evidence type="ECO:0000256" key="5">
    <source>
        <dbReference type="ARBA" id="ARBA00022023"/>
    </source>
</evidence>
<keyword evidence="11" id="KW-0411">Iron-sulfur</keyword>
<dbReference type="GO" id="GO:0035485">
    <property type="term" value="F:adenine/guanine mispair binding"/>
    <property type="evidence" value="ECO:0007669"/>
    <property type="project" value="TreeGrafter"/>
</dbReference>
<dbReference type="NCBIfam" id="TIGR01084">
    <property type="entry name" value="mutY"/>
    <property type="match status" value="1"/>
</dbReference>
<evidence type="ECO:0000256" key="8">
    <source>
        <dbReference type="ARBA" id="ARBA00022763"/>
    </source>
</evidence>
<dbReference type="GO" id="GO:0000701">
    <property type="term" value="F:purine-specific mismatch base pair DNA N-glycosylase activity"/>
    <property type="evidence" value="ECO:0007669"/>
    <property type="project" value="UniProtKB-EC"/>
</dbReference>
<dbReference type="CDD" id="cd03431">
    <property type="entry name" value="NUDIX_DNA_Glycosylase_C-MutY"/>
    <property type="match status" value="1"/>
</dbReference>
<evidence type="ECO:0000256" key="9">
    <source>
        <dbReference type="ARBA" id="ARBA00022801"/>
    </source>
</evidence>
<dbReference type="InterPro" id="IPR000445">
    <property type="entry name" value="HhH_motif"/>
</dbReference>
<dbReference type="FunFam" id="1.10.340.30:FF:000002">
    <property type="entry name" value="Adenine DNA glycosylase"/>
    <property type="match status" value="1"/>
</dbReference>
<dbReference type="InterPro" id="IPR004036">
    <property type="entry name" value="Endonuclease-III-like_CS2"/>
</dbReference>
<dbReference type="InterPro" id="IPR005760">
    <property type="entry name" value="A/G_AdeGlyc_MutY"/>
</dbReference>
<feature type="domain" description="HhH-GPD" evidence="15">
    <location>
        <begin position="40"/>
        <end position="191"/>
    </location>
</feature>
<dbReference type="CDD" id="cd00056">
    <property type="entry name" value="ENDO3c"/>
    <property type="match status" value="1"/>
</dbReference>
<gene>
    <name evidence="16" type="primary">mutY</name>
    <name evidence="16" type="ORF">GHNINEIG_00110</name>
</gene>
<evidence type="ECO:0000259" key="15">
    <source>
        <dbReference type="SMART" id="SM00478"/>
    </source>
</evidence>
<reference evidence="16 17" key="1">
    <citation type="submission" date="2018-08" db="EMBL/GenBank/DDBJ databases">
        <title>Horizontal acquisition of hydrogen conversion ability and other habitat adaptations in Hydrogenovibrio crunogenus strains.</title>
        <authorList>
            <person name="Gonnella G."/>
            <person name="Adam N."/>
            <person name="Perner M."/>
        </authorList>
    </citation>
    <scope>NUCLEOTIDE SEQUENCE [LARGE SCALE GENOMIC DNA]</scope>
    <source>
        <strain evidence="16 17">SP-41</strain>
    </source>
</reference>
<dbReference type="Gene3D" id="3.90.79.10">
    <property type="entry name" value="Nucleoside Triphosphate Pyrophosphohydrolase"/>
    <property type="match status" value="1"/>
</dbReference>
<proteinExistence type="inferred from homology"/>
<keyword evidence="17" id="KW-1185">Reference proteome</keyword>
<evidence type="ECO:0000256" key="10">
    <source>
        <dbReference type="ARBA" id="ARBA00023004"/>
    </source>
</evidence>
<dbReference type="InterPro" id="IPR023170">
    <property type="entry name" value="HhH_base_excis_C"/>
</dbReference>
<comment type="function">
    <text evidence="2">Adenine glycosylase active on G-A mispairs. MutY also corrects error-prone DNA synthesis past GO lesions which are due to the oxidatively damaged form of guanine: 7,8-dihydro-8-oxoguanine (8-oxo-dGTP).</text>
</comment>
<accession>A0A4P7NWW9</accession>
<dbReference type="InterPro" id="IPR003265">
    <property type="entry name" value="HhH-GPD_domain"/>
</dbReference>
<dbReference type="Pfam" id="PF00633">
    <property type="entry name" value="HHH"/>
    <property type="match status" value="1"/>
</dbReference>
<dbReference type="InterPro" id="IPR015797">
    <property type="entry name" value="NUDIX_hydrolase-like_dom_sf"/>
</dbReference>
<keyword evidence="13 14" id="KW-0326">Glycosidase</keyword>
<dbReference type="InterPro" id="IPR004035">
    <property type="entry name" value="Endouclease-III_FeS-bd_BS"/>
</dbReference>
<sequence length="350" mass="40351">MSDTEEFAQTLLEWFDRSGRHDLPWQQNKTPYRVWVSEIMLQQTQVQTVIPYYERFMEAFPTVEALAQADQEEVLSHWSGLGYYARGRNLLKTAQIVVNDFQGHFPQDLEGMMALPGIGRSTAGAVLSIASQQRHPILDGNVKRVLCRYNAVESWSGEKKTEAMLWKRADELTPEQRFDDYTQAIMDLGATLCTRSKPKCDACPVQKNCQAWQLNRVADFPYAKPKKAKPTREKAMTILLNENRQVFLQQRPQKGIWGGLWSLPEMSLDQHETHIKSKVETRCDKGLNLIEWPLFKHTFTHYHLIIHPFFLDEVSSIKLEGEWFTVSEALSKGLPAPIRKLIKQLESSND</sequence>
<dbReference type="Pfam" id="PF14815">
    <property type="entry name" value="NUDIX_4"/>
    <property type="match status" value="1"/>
</dbReference>
<dbReference type="FunFam" id="1.10.1670.10:FF:000002">
    <property type="entry name" value="Adenine DNA glycosylase"/>
    <property type="match status" value="1"/>
</dbReference>
<dbReference type="SUPFAM" id="SSF55811">
    <property type="entry name" value="Nudix"/>
    <property type="match status" value="1"/>
</dbReference>
<keyword evidence="6" id="KW-0004">4Fe-4S</keyword>
<dbReference type="PANTHER" id="PTHR42944">
    <property type="entry name" value="ADENINE DNA GLYCOSYLASE"/>
    <property type="match status" value="1"/>
</dbReference>
<dbReference type="EC" id="3.2.2.31" evidence="4 14"/>
<comment type="catalytic activity">
    <reaction evidence="1 14">
        <text>Hydrolyzes free adenine bases from 7,8-dihydro-8-oxoguanine:adenine mismatched double-stranded DNA, leaving an apurinic site.</text>
        <dbReference type="EC" id="3.2.2.31"/>
    </reaction>
</comment>
<dbReference type="InterPro" id="IPR029119">
    <property type="entry name" value="MutY_C"/>
</dbReference>
<dbReference type="AlphaFoldDB" id="A0A4P7NWW9"/>
<dbReference type="OrthoDB" id="9802365at2"/>
<dbReference type="SUPFAM" id="SSF48150">
    <property type="entry name" value="DNA-glycosylase"/>
    <property type="match status" value="1"/>
</dbReference>
<evidence type="ECO:0000256" key="12">
    <source>
        <dbReference type="ARBA" id="ARBA00023204"/>
    </source>
</evidence>
<evidence type="ECO:0000313" key="17">
    <source>
        <dbReference type="Proteomes" id="UP000296201"/>
    </source>
</evidence>
<dbReference type="GO" id="GO:0051539">
    <property type="term" value="F:4 iron, 4 sulfur cluster binding"/>
    <property type="evidence" value="ECO:0007669"/>
    <property type="project" value="UniProtKB-UniRule"/>
</dbReference>
<dbReference type="Pfam" id="PF00730">
    <property type="entry name" value="HhH-GPD"/>
    <property type="match status" value="1"/>
</dbReference>
<evidence type="ECO:0000256" key="14">
    <source>
        <dbReference type="RuleBase" id="RU365096"/>
    </source>
</evidence>
<keyword evidence="10 14" id="KW-0408">Iron</keyword>
<dbReference type="GO" id="GO:0032357">
    <property type="term" value="F:oxidized purine DNA binding"/>
    <property type="evidence" value="ECO:0007669"/>
    <property type="project" value="TreeGrafter"/>
</dbReference>
<organism evidence="16 17">
    <name type="scientific">Hydrogenovibrio crunogenus</name>
    <dbReference type="NCBI Taxonomy" id="39765"/>
    <lineage>
        <taxon>Bacteria</taxon>
        <taxon>Pseudomonadati</taxon>
        <taxon>Pseudomonadota</taxon>
        <taxon>Gammaproteobacteria</taxon>
        <taxon>Thiotrichales</taxon>
        <taxon>Piscirickettsiaceae</taxon>
        <taxon>Hydrogenovibrio</taxon>
    </lineage>
</organism>
<dbReference type="Proteomes" id="UP000296201">
    <property type="component" value="Chromosome"/>
</dbReference>
<evidence type="ECO:0000256" key="6">
    <source>
        <dbReference type="ARBA" id="ARBA00022485"/>
    </source>
</evidence>
<evidence type="ECO:0000256" key="4">
    <source>
        <dbReference type="ARBA" id="ARBA00012045"/>
    </source>
</evidence>
<dbReference type="PROSITE" id="PS00764">
    <property type="entry name" value="ENDONUCLEASE_III_1"/>
    <property type="match status" value="1"/>
</dbReference>
<dbReference type="GO" id="GO:0034039">
    <property type="term" value="F:8-oxo-7,8-dihydroguanine DNA N-glycosylase activity"/>
    <property type="evidence" value="ECO:0007669"/>
    <property type="project" value="TreeGrafter"/>
</dbReference>
<keyword evidence="8 14" id="KW-0227">DNA damage</keyword>
<comment type="similarity">
    <text evidence="3 14">Belongs to the Nth/MutY family.</text>
</comment>
<dbReference type="GO" id="GO:0006298">
    <property type="term" value="P:mismatch repair"/>
    <property type="evidence" value="ECO:0007669"/>
    <property type="project" value="TreeGrafter"/>
</dbReference>
<comment type="cofactor">
    <cofactor evidence="14">
        <name>[4Fe-4S] cluster</name>
        <dbReference type="ChEBI" id="CHEBI:49883"/>
    </cofactor>
    <text evidence="14">Binds 1 [4Fe-4S] cluster.</text>
</comment>
<dbReference type="SMART" id="SM00478">
    <property type="entry name" value="ENDO3c"/>
    <property type="match status" value="1"/>
</dbReference>
<keyword evidence="7" id="KW-0479">Metal-binding</keyword>
<evidence type="ECO:0000256" key="7">
    <source>
        <dbReference type="ARBA" id="ARBA00022723"/>
    </source>
</evidence>
<dbReference type="InterPro" id="IPR011257">
    <property type="entry name" value="DNA_glycosylase"/>
</dbReference>
<name>A0A4P7NWW9_9GAMM</name>
<dbReference type="InterPro" id="IPR044298">
    <property type="entry name" value="MIG/MutY"/>
</dbReference>
<dbReference type="Gene3D" id="1.10.340.30">
    <property type="entry name" value="Hypothetical protein, domain 2"/>
    <property type="match status" value="1"/>
</dbReference>
<dbReference type="EMBL" id="CP032096">
    <property type="protein sequence ID" value="QBZ82086.1"/>
    <property type="molecule type" value="Genomic_DNA"/>
</dbReference>
<keyword evidence="12" id="KW-0234">DNA repair</keyword>
<evidence type="ECO:0000256" key="3">
    <source>
        <dbReference type="ARBA" id="ARBA00008343"/>
    </source>
</evidence>